<feature type="compositionally biased region" description="Polar residues" evidence="1">
    <location>
        <begin position="242"/>
        <end position="254"/>
    </location>
</feature>
<feature type="domain" description="Transcription factor IIIC subunit 5 HTH" evidence="2">
    <location>
        <begin position="89"/>
        <end position="228"/>
    </location>
</feature>
<feature type="region of interest" description="Disordered" evidence="1">
    <location>
        <begin position="238"/>
        <end position="258"/>
    </location>
</feature>
<dbReference type="VEuPathDB" id="PiroplasmaDB:BEWA_029840"/>
<organism evidence="3 4">
    <name type="scientific">Theileria equi strain WA</name>
    <dbReference type="NCBI Taxonomy" id="1537102"/>
    <lineage>
        <taxon>Eukaryota</taxon>
        <taxon>Sar</taxon>
        <taxon>Alveolata</taxon>
        <taxon>Apicomplexa</taxon>
        <taxon>Aconoidasida</taxon>
        <taxon>Piroplasmida</taxon>
        <taxon>Theileriidae</taxon>
        <taxon>Theileria</taxon>
    </lineage>
</organism>
<dbReference type="eggNOG" id="KOG2473">
    <property type="taxonomic scope" value="Eukaryota"/>
</dbReference>
<name>L0AXY7_THEEQ</name>
<accession>L0AXY7</accession>
<gene>
    <name evidence="3" type="ORF">BEWA_029840</name>
</gene>
<evidence type="ECO:0000259" key="2">
    <source>
        <dbReference type="Pfam" id="PF09734"/>
    </source>
</evidence>
<dbReference type="GO" id="GO:0006384">
    <property type="term" value="P:transcription initiation at RNA polymerase III promoter"/>
    <property type="evidence" value="ECO:0007669"/>
    <property type="project" value="InterPro"/>
</dbReference>
<dbReference type="GO" id="GO:0000127">
    <property type="term" value="C:transcription factor TFIIIC complex"/>
    <property type="evidence" value="ECO:0007669"/>
    <property type="project" value="InterPro"/>
</dbReference>
<dbReference type="GeneID" id="15803491"/>
<dbReference type="Pfam" id="PF09734">
    <property type="entry name" value="Tau95"/>
    <property type="match status" value="1"/>
</dbReference>
<dbReference type="PANTHER" id="PTHR13230:SF5">
    <property type="entry name" value="GENERAL TRANSCRIPTION FACTOR 3C POLYPEPTIDE 5"/>
    <property type="match status" value="1"/>
</dbReference>
<dbReference type="InterPro" id="IPR040454">
    <property type="entry name" value="TF_IIIC_Tfc1/Sfc1"/>
</dbReference>
<dbReference type="Proteomes" id="UP000031512">
    <property type="component" value="Chromosome 1"/>
</dbReference>
<dbReference type="KEGG" id="beq:BEWA_029840"/>
<reference evidence="3 4" key="1">
    <citation type="journal article" date="2012" name="BMC Genomics">
        <title>Comparative genomic analysis and phylogenetic position of Theileria equi.</title>
        <authorList>
            <person name="Kappmeyer L.S."/>
            <person name="Thiagarajan M."/>
            <person name="Herndon D.R."/>
            <person name="Ramsay J.D."/>
            <person name="Caler E."/>
            <person name="Djikeng A."/>
            <person name="Gillespie J.J."/>
            <person name="Lau A.O."/>
            <person name="Roalson E.H."/>
            <person name="Silva J.C."/>
            <person name="Silva M.G."/>
            <person name="Suarez C.E."/>
            <person name="Ueti M.W."/>
            <person name="Nene V.M."/>
            <person name="Mealey R.H."/>
            <person name="Knowles D.P."/>
            <person name="Brayton K.A."/>
        </authorList>
    </citation>
    <scope>NUCLEOTIDE SEQUENCE [LARGE SCALE GENOMIC DNA]</scope>
    <source>
        <strain evidence="3 4">WA</strain>
    </source>
</reference>
<dbReference type="STRING" id="1537102.L0AXY7"/>
<evidence type="ECO:0000313" key="4">
    <source>
        <dbReference type="Proteomes" id="UP000031512"/>
    </source>
</evidence>
<dbReference type="RefSeq" id="XP_004829799.1">
    <property type="nucleotide sequence ID" value="XM_004829742.1"/>
</dbReference>
<keyword evidence="4" id="KW-1185">Reference proteome</keyword>
<sequence length="323" mass="36458">MSTERLILRFGFDSTSSFVAAENDDEHIPCKLVAKVQRLKSGRRIITILGPVVNYFSYTHPADFMHISTQPIVAGQLAGECTFPELSGIPPPIFTKIDKIDHLFNKAAASSLASGKLRKDNATSTFNAVARFEDTTIPSSPVSSFLLPAPDTVLMDYLKKLLDRRPLWLRSSMDEFLPAEFSNWKKRTAFSRVCYLFSDGPWRGCMCRLGYDPRKDPEARIYQTIDFRDPHYRSIDWKTGKRSSSTQEPSSLDKSSQDFEKTYGEFSKDVLRPNPEVHFLVAPTRPSQLYQLCDICDAGIQNIVQGTDDQKRSSKMECSKATG</sequence>
<dbReference type="GO" id="GO:0001003">
    <property type="term" value="F:RNA polymerase III type 2 promoter sequence-specific DNA binding"/>
    <property type="evidence" value="ECO:0007669"/>
    <property type="project" value="TreeGrafter"/>
</dbReference>
<dbReference type="AlphaFoldDB" id="L0AXY7"/>
<protein>
    <recommendedName>
        <fullName evidence="2">Transcription factor IIIC subunit 5 HTH domain-containing protein</fullName>
    </recommendedName>
</protein>
<dbReference type="InterPro" id="IPR019136">
    <property type="entry name" value="TF_IIIC_su-5_HTH"/>
</dbReference>
<proteinExistence type="predicted"/>
<dbReference type="PANTHER" id="PTHR13230">
    <property type="entry name" value="GENERAL TRANSCRIPTION FACTOR IIIC, POLYPEPTIDE 5"/>
    <property type="match status" value="1"/>
</dbReference>
<dbReference type="OrthoDB" id="5598268at2759"/>
<dbReference type="GO" id="GO:0001002">
    <property type="term" value="F:RNA polymerase III type 1 promoter sequence-specific DNA binding"/>
    <property type="evidence" value="ECO:0007669"/>
    <property type="project" value="TreeGrafter"/>
</dbReference>
<dbReference type="EMBL" id="CP001669">
    <property type="protein sequence ID" value="AFZ80133.1"/>
    <property type="molecule type" value="Genomic_DNA"/>
</dbReference>
<evidence type="ECO:0000313" key="3">
    <source>
        <dbReference type="EMBL" id="AFZ80133.1"/>
    </source>
</evidence>
<evidence type="ECO:0000256" key="1">
    <source>
        <dbReference type="SAM" id="MobiDB-lite"/>
    </source>
</evidence>